<organism evidence="3">
    <name type="scientific">marine metagenome</name>
    <dbReference type="NCBI Taxonomy" id="408172"/>
    <lineage>
        <taxon>unclassified sequences</taxon>
        <taxon>metagenomes</taxon>
        <taxon>ecological metagenomes</taxon>
    </lineage>
</organism>
<dbReference type="Pfam" id="PF02615">
    <property type="entry name" value="Ldh_2"/>
    <property type="match status" value="1"/>
</dbReference>
<dbReference type="PANTHER" id="PTHR11091">
    <property type="entry name" value="OXIDOREDUCTASE-RELATED"/>
    <property type="match status" value="1"/>
</dbReference>
<accession>A0A382J4J5</accession>
<dbReference type="PANTHER" id="PTHR11091:SF0">
    <property type="entry name" value="MALATE DEHYDROGENASE"/>
    <property type="match status" value="1"/>
</dbReference>
<dbReference type="EMBL" id="UINC01071096">
    <property type="protein sequence ID" value="SVC05751.1"/>
    <property type="molecule type" value="Genomic_DNA"/>
</dbReference>
<dbReference type="SUPFAM" id="SSF89733">
    <property type="entry name" value="L-sulfolactate dehydrogenase-like"/>
    <property type="match status" value="1"/>
</dbReference>
<proteinExistence type="inferred from homology"/>
<dbReference type="Gene3D" id="3.30.1370.60">
    <property type="entry name" value="Hypothetical oxidoreductase yiak, domain 2"/>
    <property type="match status" value="1"/>
</dbReference>
<dbReference type="InterPro" id="IPR003767">
    <property type="entry name" value="Malate/L-lactate_DH-like"/>
</dbReference>
<evidence type="ECO:0000313" key="3">
    <source>
        <dbReference type="EMBL" id="SVC05751.1"/>
    </source>
</evidence>
<keyword evidence="2" id="KW-0560">Oxidoreductase</keyword>
<reference evidence="3" key="1">
    <citation type="submission" date="2018-05" db="EMBL/GenBank/DDBJ databases">
        <authorList>
            <person name="Lanie J.A."/>
            <person name="Ng W.-L."/>
            <person name="Kazmierczak K.M."/>
            <person name="Andrzejewski T.M."/>
            <person name="Davidsen T.M."/>
            <person name="Wayne K.J."/>
            <person name="Tettelin H."/>
            <person name="Glass J.I."/>
            <person name="Rusch D."/>
            <person name="Podicherti R."/>
            <person name="Tsui H.-C.T."/>
            <person name="Winkler M.E."/>
        </authorList>
    </citation>
    <scope>NUCLEOTIDE SEQUENCE</scope>
</reference>
<gene>
    <name evidence="3" type="ORF">METZ01_LOCUS258605</name>
</gene>
<feature type="non-terminal residue" evidence="3">
    <location>
        <position position="1"/>
    </location>
</feature>
<evidence type="ECO:0008006" key="4">
    <source>
        <dbReference type="Google" id="ProtNLM"/>
    </source>
</evidence>
<comment type="similarity">
    <text evidence="1">Belongs to the LDH2/MDH2 oxidoreductase family.</text>
</comment>
<evidence type="ECO:0000256" key="1">
    <source>
        <dbReference type="ARBA" id="ARBA00006056"/>
    </source>
</evidence>
<dbReference type="AlphaFoldDB" id="A0A382J4J5"/>
<name>A0A382J4J5_9ZZZZ</name>
<evidence type="ECO:0000256" key="2">
    <source>
        <dbReference type="ARBA" id="ARBA00023002"/>
    </source>
</evidence>
<sequence length="193" mass="21061">GINPLGFAAPAGNEPPFVFDAAMSGVAGNKVELAKRLGVELSPGWLADPDGRPIMEKGPVPEEYSFLPLGATRELGSHKGYSLALMIDILTGVLSGNGPGFQNNMVFSHYFCAIKIEAFTKLEQFKRDMDEYMKALVDTPPAPGHNRVIYAGLPEHESEIDRRANGIPLHPEVVEWFTHIASELTIENSVYPL</sequence>
<dbReference type="GO" id="GO:0016491">
    <property type="term" value="F:oxidoreductase activity"/>
    <property type="evidence" value="ECO:0007669"/>
    <property type="project" value="UniProtKB-KW"/>
</dbReference>
<protein>
    <recommendedName>
        <fullName evidence="4">Ldh family oxidoreductase</fullName>
    </recommendedName>
</protein>
<dbReference type="InterPro" id="IPR043143">
    <property type="entry name" value="Mal/L-sulf/L-lact_DH-like_NADP"/>
</dbReference>
<dbReference type="InterPro" id="IPR036111">
    <property type="entry name" value="Mal/L-sulfo/L-lacto_DH-like_sf"/>
</dbReference>